<dbReference type="CDD" id="cd05401">
    <property type="entry name" value="NT_GlnE_GlnD_like"/>
    <property type="match status" value="1"/>
</dbReference>
<reference evidence="5 6" key="1">
    <citation type="submission" date="2020-04" db="EMBL/GenBank/DDBJ databases">
        <title>Flammeovirgaceae bacterium KN852 isolated from deep sea.</title>
        <authorList>
            <person name="Zhang D.-C."/>
        </authorList>
    </citation>
    <scope>NUCLEOTIDE SEQUENCE [LARGE SCALE GENOMIC DNA]</scope>
    <source>
        <strain evidence="5 6">KN852</strain>
    </source>
</reference>
<feature type="domain" description="Cyclic nucleotide-binding" evidence="3">
    <location>
        <begin position="20"/>
        <end position="111"/>
    </location>
</feature>
<dbReference type="Pfam" id="PF00571">
    <property type="entry name" value="CBS"/>
    <property type="match status" value="2"/>
</dbReference>
<protein>
    <submittedName>
        <fullName evidence="5">Cyclic nucleotide-binding domain-containing protein</fullName>
    </submittedName>
</protein>
<feature type="domain" description="CBS" evidence="4">
    <location>
        <begin position="239"/>
        <end position="298"/>
    </location>
</feature>
<dbReference type="InterPro" id="IPR005105">
    <property type="entry name" value="GlnD_Uridyltrans_N"/>
</dbReference>
<dbReference type="EMBL" id="JABBNU010000003">
    <property type="protein sequence ID" value="NMM47979.1"/>
    <property type="molecule type" value="Genomic_DNA"/>
</dbReference>
<gene>
    <name evidence="5" type="ORF">HH304_06170</name>
</gene>
<dbReference type="InterPro" id="IPR046342">
    <property type="entry name" value="CBS_dom_sf"/>
</dbReference>
<dbReference type="RefSeq" id="WP_169679042.1">
    <property type="nucleotide sequence ID" value="NZ_JABBNU010000003.1"/>
</dbReference>
<dbReference type="SMART" id="SM00100">
    <property type="entry name" value="cNMP"/>
    <property type="match status" value="1"/>
</dbReference>
<name>A0A848J110_9BACT</name>
<dbReference type="Pfam" id="PF03445">
    <property type="entry name" value="DUF294"/>
    <property type="match status" value="1"/>
</dbReference>
<dbReference type="GO" id="GO:0008773">
    <property type="term" value="F:[protein-PII] uridylyltransferase activity"/>
    <property type="evidence" value="ECO:0007669"/>
    <property type="project" value="InterPro"/>
</dbReference>
<dbReference type="InterPro" id="IPR018821">
    <property type="entry name" value="DUF294_put_nucleoTrafse_sb-bd"/>
</dbReference>
<dbReference type="InterPro" id="IPR000595">
    <property type="entry name" value="cNMP-bd_dom"/>
</dbReference>
<dbReference type="SUPFAM" id="SSF54631">
    <property type="entry name" value="CBS-domain pair"/>
    <property type="match status" value="1"/>
</dbReference>
<evidence type="ECO:0000313" key="5">
    <source>
        <dbReference type="EMBL" id="NMM47979.1"/>
    </source>
</evidence>
<evidence type="ECO:0000259" key="3">
    <source>
        <dbReference type="PROSITE" id="PS50042"/>
    </source>
</evidence>
<dbReference type="PROSITE" id="PS50042">
    <property type="entry name" value="CNMP_BINDING_3"/>
    <property type="match status" value="1"/>
</dbReference>
<dbReference type="InterPro" id="IPR014710">
    <property type="entry name" value="RmlC-like_jellyroll"/>
</dbReference>
<dbReference type="Gene3D" id="2.60.120.10">
    <property type="entry name" value="Jelly Rolls"/>
    <property type="match status" value="1"/>
</dbReference>
<evidence type="ECO:0000256" key="1">
    <source>
        <dbReference type="ARBA" id="ARBA00023122"/>
    </source>
</evidence>
<dbReference type="Pfam" id="PF00027">
    <property type="entry name" value="cNMP_binding"/>
    <property type="match status" value="1"/>
</dbReference>
<dbReference type="PANTHER" id="PTHR43080">
    <property type="entry name" value="CBS DOMAIN-CONTAINING PROTEIN CBSX3, MITOCHONDRIAL"/>
    <property type="match status" value="1"/>
</dbReference>
<evidence type="ECO:0000256" key="2">
    <source>
        <dbReference type="PROSITE-ProRule" id="PRU00703"/>
    </source>
</evidence>
<organism evidence="5 6">
    <name type="scientific">Marinigracilibium pacificum</name>
    <dbReference type="NCBI Taxonomy" id="2729599"/>
    <lineage>
        <taxon>Bacteria</taxon>
        <taxon>Pseudomonadati</taxon>
        <taxon>Bacteroidota</taxon>
        <taxon>Cytophagia</taxon>
        <taxon>Cytophagales</taxon>
        <taxon>Flammeovirgaceae</taxon>
        <taxon>Marinigracilibium</taxon>
    </lineage>
</organism>
<dbReference type="Pfam" id="PF10335">
    <property type="entry name" value="DUF294_C"/>
    <property type="match status" value="1"/>
</dbReference>
<keyword evidence="6" id="KW-1185">Reference proteome</keyword>
<dbReference type="Proteomes" id="UP000559010">
    <property type="component" value="Unassembled WGS sequence"/>
</dbReference>
<sequence>MKPKNPAVLRVAEFMSGFAPFSLISKEEVEEIAFHTEILYFKKDTYLFKKGDPATNLLYLVEKGSVNIYSSEDDLSDTCAEGDIFGVRSVLSGNNFVLSAKTIEESFIYAIPGDLINQELNQNAQWAAFFASGLAGGQTIIRDVVNNPHSNNFSELKNIKPSHLFRIEDLLELKVKIKLVSVDKESSLKNVAELMINEKVGSVIIVDEKLIPIGIITDNDFRKVIANNISYDTKVKEVMTSPVIKAGSNQMVSELQQIMLEKGVHHIAITKTNAHDSPVITVVSHKDLMLFEGDKPDILLRNIKIVETLDQLKNLSSRVSEISRNYIQADFPIEQVSKIITTLNDELTKKAITLALNQTENIPDSNKWCWFALGSMGRSEQIIKTDQDNALIYDNSLNQSEISNLLELAKAAVDNLNAIGFDYCPAEMMASNPKWNNSESKWNEIFSSWITTPVPDALMHSTIFFDFRPILGNHKLLESIYDSTNKLISKHESFLNHLAGNALQNPPPLSFFRKFIVEKSGEHKELFDIKARALMPLADAARVFAYSSVNNNATNTIERFKVAAGEDVKNSKLLNGGAEAYEFLLKLRAKFGALNKDNGRFINPDSLNQFEKNALKDCFKIIGEIQKILEIRFNLGFLAK</sequence>
<accession>A0A848J110</accession>
<comment type="caution">
    <text evidence="5">The sequence shown here is derived from an EMBL/GenBank/DDBJ whole genome shotgun (WGS) entry which is preliminary data.</text>
</comment>
<evidence type="ECO:0000259" key="4">
    <source>
        <dbReference type="PROSITE" id="PS51371"/>
    </source>
</evidence>
<dbReference type="SMART" id="SM00116">
    <property type="entry name" value="CBS"/>
    <property type="match status" value="2"/>
</dbReference>
<dbReference type="InterPro" id="IPR051257">
    <property type="entry name" value="Diverse_CBS-Domain"/>
</dbReference>
<evidence type="ECO:0000313" key="6">
    <source>
        <dbReference type="Proteomes" id="UP000559010"/>
    </source>
</evidence>
<proteinExistence type="predicted"/>
<feature type="domain" description="CBS" evidence="4">
    <location>
        <begin position="174"/>
        <end position="233"/>
    </location>
</feature>
<dbReference type="SUPFAM" id="SSF51206">
    <property type="entry name" value="cAMP-binding domain-like"/>
    <property type="match status" value="1"/>
</dbReference>
<dbReference type="Gene3D" id="3.10.580.10">
    <property type="entry name" value="CBS-domain"/>
    <property type="match status" value="1"/>
</dbReference>
<keyword evidence="1 2" id="KW-0129">CBS domain</keyword>
<dbReference type="AlphaFoldDB" id="A0A848J110"/>
<dbReference type="PANTHER" id="PTHR43080:SF2">
    <property type="entry name" value="CBS DOMAIN-CONTAINING PROTEIN"/>
    <property type="match status" value="1"/>
</dbReference>
<dbReference type="PROSITE" id="PS51371">
    <property type="entry name" value="CBS"/>
    <property type="match status" value="2"/>
</dbReference>
<dbReference type="CDD" id="cd00038">
    <property type="entry name" value="CAP_ED"/>
    <property type="match status" value="1"/>
</dbReference>
<dbReference type="InterPro" id="IPR018490">
    <property type="entry name" value="cNMP-bd_dom_sf"/>
</dbReference>
<dbReference type="InterPro" id="IPR000644">
    <property type="entry name" value="CBS_dom"/>
</dbReference>